<dbReference type="Proteomes" id="UP000467700">
    <property type="component" value="Unassembled WGS sequence"/>
</dbReference>
<sequence>MSYTQRKDSRGVNNLLHNLRGEQFRHLQNVKGSRDHISTLQNYNSQSLPIRLANLEHDPTDPSPAPTFSPTVQSCSGPAPPKSWDRPSESLISSRGIVKWRRQALSLVADHLNGFPDPFQVPSLALLCLQSILANCTSNAEFKEGVVPFVPYHLWRDIVRYCALQTPLPTWKLDALFDSEGHTDGEIIVVGPEASLRENHFLRHIPHSTRKTQEETTWEAEDNSPNSITTVILLSVRLTTSALLSLPLTLTTLALIDLPSSVPLHRLTKVCPLLVFLDLSYNSWLREPASTDALNSLERIEWSRWGHLRVLGLRDCHVSDEVLKKINQGRWDDVEVVQ</sequence>
<keyword evidence="3" id="KW-1185">Reference proteome</keyword>
<comment type="caution">
    <text evidence="2">The sequence shown here is derived from an EMBL/GenBank/DDBJ whole genome shotgun (WGS) entry which is preliminary data.</text>
</comment>
<dbReference type="AlphaFoldDB" id="A0A8S0WDY1"/>
<evidence type="ECO:0000313" key="3">
    <source>
        <dbReference type="Proteomes" id="UP000467700"/>
    </source>
</evidence>
<dbReference type="OrthoDB" id="3264363at2759"/>
<proteinExistence type="predicted"/>
<gene>
    <name evidence="2" type="ORF">AAE3_LOCUS8622</name>
</gene>
<name>A0A8S0WDY1_CYCAE</name>
<dbReference type="SUPFAM" id="SSF52047">
    <property type="entry name" value="RNI-like"/>
    <property type="match status" value="1"/>
</dbReference>
<evidence type="ECO:0000313" key="2">
    <source>
        <dbReference type="EMBL" id="CAA7266380.1"/>
    </source>
</evidence>
<organism evidence="2 3">
    <name type="scientific">Cyclocybe aegerita</name>
    <name type="common">Black poplar mushroom</name>
    <name type="synonym">Agrocybe aegerita</name>
    <dbReference type="NCBI Taxonomy" id="1973307"/>
    <lineage>
        <taxon>Eukaryota</taxon>
        <taxon>Fungi</taxon>
        <taxon>Dikarya</taxon>
        <taxon>Basidiomycota</taxon>
        <taxon>Agaricomycotina</taxon>
        <taxon>Agaricomycetes</taxon>
        <taxon>Agaricomycetidae</taxon>
        <taxon>Agaricales</taxon>
        <taxon>Agaricineae</taxon>
        <taxon>Bolbitiaceae</taxon>
        <taxon>Cyclocybe</taxon>
    </lineage>
</organism>
<feature type="region of interest" description="Disordered" evidence="1">
    <location>
        <begin position="54"/>
        <end position="88"/>
    </location>
</feature>
<accession>A0A8S0WDY1</accession>
<evidence type="ECO:0000256" key="1">
    <source>
        <dbReference type="SAM" id="MobiDB-lite"/>
    </source>
</evidence>
<protein>
    <submittedName>
        <fullName evidence="2">Uncharacterized protein</fullName>
    </submittedName>
</protein>
<dbReference type="EMBL" id="CACVBS010000054">
    <property type="protein sequence ID" value="CAA7266380.1"/>
    <property type="molecule type" value="Genomic_DNA"/>
</dbReference>
<reference evidence="2 3" key="1">
    <citation type="submission" date="2020-01" db="EMBL/GenBank/DDBJ databases">
        <authorList>
            <person name="Gupta K D."/>
        </authorList>
    </citation>
    <scope>NUCLEOTIDE SEQUENCE [LARGE SCALE GENOMIC DNA]</scope>
</reference>